<protein>
    <recommendedName>
        <fullName evidence="1">UVR domain-containing protein</fullName>
    </recommendedName>
</protein>
<dbReference type="PIRSF" id="PIRSF015034">
    <property type="entry name" value="YacH"/>
    <property type="match status" value="1"/>
</dbReference>
<dbReference type="PANTHER" id="PTHR38430">
    <property type="entry name" value="PROTEIN-ARGININE KINASE ACTIVATOR PROTEIN"/>
    <property type="match status" value="1"/>
</dbReference>
<evidence type="ECO:0000259" key="1">
    <source>
        <dbReference type="Pfam" id="PF02151"/>
    </source>
</evidence>
<name>A0A1F4U8Y2_UNCW3</name>
<dbReference type="EMBL" id="MEUM01000110">
    <property type="protein sequence ID" value="OGC41337.1"/>
    <property type="molecule type" value="Genomic_DNA"/>
</dbReference>
<dbReference type="GO" id="GO:0005507">
    <property type="term" value="F:copper ion binding"/>
    <property type="evidence" value="ECO:0007669"/>
    <property type="project" value="TreeGrafter"/>
</dbReference>
<dbReference type="PANTHER" id="PTHR38430:SF1">
    <property type="entry name" value="PROTEIN-ARGININE KINASE ACTIVATOR PROTEIN"/>
    <property type="match status" value="1"/>
</dbReference>
<evidence type="ECO:0000313" key="3">
    <source>
        <dbReference type="Proteomes" id="UP000177025"/>
    </source>
</evidence>
<reference evidence="2 3" key="1">
    <citation type="journal article" date="2016" name="Nat. Commun.">
        <title>Thousands of microbial genomes shed light on interconnected biogeochemical processes in an aquifer system.</title>
        <authorList>
            <person name="Anantharaman K."/>
            <person name="Brown C.T."/>
            <person name="Hug L.A."/>
            <person name="Sharon I."/>
            <person name="Castelle C.J."/>
            <person name="Probst A.J."/>
            <person name="Thomas B.C."/>
            <person name="Singh A."/>
            <person name="Wilkins M.J."/>
            <person name="Karaoz U."/>
            <person name="Brodie E.L."/>
            <person name="Williams K.H."/>
            <person name="Hubbard S.S."/>
            <person name="Banfield J.F."/>
        </authorList>
    </citation>
    <scope>NUCLEOTIDE SEQUENCE [LARGE SCALE GENOMIC DNA]</scope>
</reference>
<dbReference type="GO" id="GO:1990170">
    <property type="term" value="P:stress response to cadmium ion"/>
    <property type="evidence" value="ECO:0007669"/>
    <property type="project" value="TreeGrafter"/>
</dbReference>
<feature type="domain" description="UVR" evidence="1">
    <location>
        <begin position="125"/>
        <end position="151"/>
    </location>
</feature>
<dbReference type="Pfam" id="PF02151">
    <property type="entry name" value="UVR"/>
    <property type="match status" value="1"/>
</dbReference>
<dbReference type="GO" id="GO:0046870">
    <property type="term" value="F:cadmium ion binding"/>
    <property type="evidence" value="ECO:0007669"/>
    <property type="project" value="TreeGrafter"/>
</dbReference>
<dbReference type="InterPro" id="IPR025542">
    <property type="entry name" value="YacH"/>
</dbReference>
<organism evidence="2 3">
    <name type="scientific">candidate division WOR-3 bacterium RBG_13_43_14</name>
    <dbReference type="NCBI Taxonomy" id="1802590"/>
    <lineage>
        <taxon>Bacteria</taxon>
        <taxon>Bacteria division WOR-3</taxon>
    </lineage>
</organism>
<dbReference type="GO" id="GO:0050897">
    <property type="term" value="F:cobalt ion binding"/>
    <property type="evidence" value="ECO:0007669"/>
    <property type="project" value="TreeGrafter"/>
</dbReference>
<dbReference type="Proteomes" id="UP000177025">
    <property type="component" value="Unassembled WGS sequence"/>
</dbReference>
<comment type="caution">
    <text evidence="2">The sequence shown here is derived from an EMBL/GenBank/DDBJ whole genome shotgun (WGS) entry which is preliminary data.</text>
</comment>
<sequence>MVCDDCKNKPATIFFKEVNPGKIVELHLCEQCAHKRGLLMAKKMSPVEILQKMLKEKSAKDEKIICTNCCLSLAEFKRIGRFGCSKCLSEFSPQINNLLKQIHQSDRHVGRNPVRGEKNGFEIFKLRAKLKKVLEKEAYEEAAKIRDLLKKYGIEDNK</sequence>
<dbReference type="GO" id="GO:0008270">
    <property type="term" value="F:zinc ion binding"/>
    <property type="evidence" value="ECO:0007669"/>
    <property type="project" value="TreeGrafter"/>
</dbReference>
<proteinExistence type="predicted"/>
<evidence type="ECO:0000313" key="2">
    <source>
        <dbReference type="EMBL" id="OGC41337.1"/>
    </source>
</evidence>
<dbReference type="InterPro" id="IPR001943">
    <property type="entry name" value="UVR_dom"/>
</dbReference>
<dbReference type="GO" id="GO:1990169">
    <property type="term" value="P:stress response to copper ion"/>
    <property type="evidence" value="ECO:0007669"/>
    <property type="project" value="TreeGrafter"/>
</dbReference>
<accession>A0A1F4U8Y2</accession>
<gene>
    <name evidence="2" type="ORF">A2Y85_01450</name>
</gene>
<dbReference type="AlphaFoldDB" id="A0A1F4U8Y2"/>